<dbReference type="PROSITE" id="PS51063">
    <property type="entry name" value="HTH_CRP_2"/>
    <property type="match status" value="1"/>
</dbReference>
<dbReference type="SUPFAM" id="SSF46785">
    <property type="entry name" value="Winged helix' DNA-binding domain"/>
    <property type="match status" value="1"/>
</dbReference>
<organism evidence="5 6">
    <name type="scientific">Limnoraphis robusta CCNP1315</name>
    <dbReference type="NCBI Taxonomy" id="3110306"/>
    <lineage>
        <taxon>Bacteria</taxon>
        <taxon>Bacillati</taxon>
        <taxon>Cyanobacteriota</taxon>
        <taxon>Cyanophyceae</taxon>
        <taxon>Oscillatoriophycideae</taxon>
        <taxon>Oscillatoriales</taxon>
        <taxon>Sirenicapillariaceae</taxon>
        <taxon>Limnoraphis</taxon>
    </lineage>
</organism>
<gene>
    <name evidence="5" type="ORF">VB854_25170</name>
</gene>
<dbReference type="PROSITE" id="PS00042">
    <property type="entry name" value="HTH_CRP_1"/>
    <property type="match status" value="1"/>
</dbReference>
<keyword evidence="3" id="KW-0804">Transcription</keyword>
<evidence type="ECO:0000313" key="6">
    <source>
        <dbReference type="Proteomes" id="UP001301728"/>
    </source>
</evidence>
<dbReference type="InterPro" id="IPR014710">
    <property type="entry name" value="RmlC-like_jellyroll"/>
</dbReference>
<dbReference type="CDD" id="cd00092">
    <property type="entry name" value="HTH_CRP"/>
    <property type="match status" value="1"/>
</dbReference>
<name>A0ABU5U4X0_9CYAN</name>
<keyword evidence="2" id="KW-0238">DNA-binding</keyword>
<evidence type="ECO:0000313" key="5">
    <source>
        <dbReference type="EMBL" id="MEA5522236.1"/>
    </source>
</evidence>
<keyword evidence="6" id="KW-1185">Reference proteome</keyword>
<evidence type="ECO:0000259" key="4">
    <source>
        <dbReference type="PROSITE" id="PS51063"/>
    </source>
</evidence>
<dbReference type="InterPro" id="IPR018490">
    <property type="entry name" value="cNMP-bd_dom_sf"/>
</dbReference>
<dbReference type="SMART" id="SM00419">
    <property type="entry name" value="HTH_CRP"/>
    <property type="match status" value="1"/>
</dbReference>
<dbReference type="Pfam" id="PF13545">
    <property type="entry name" value="HTH_Crp_2"/>
    <property type="match status" value="1"/>
</dbReference>
<dbReference type="Gene3D" id="2.60.120.10">
    <property type="entry name" value="Jelly Rolls"/>
    <property type="match status" value="1"/>
</dbReference>
<accession>A0ABU5U4X0</accession>
<dbReference type="SUPFAM" id="SSF51206">
    <property type="entry name" value="cAMP-binding domain-like"/>
    <property type="match status" value="1"/>
</dbReference>
<proteinExistence type="predicted"/>
<keyword evidence="1" id="KW-0805">Transcription regulation</keyword>
<evidence type="ECO:0000256" key="2">
    <source>
        <dbReference type="ARBA" id="ARBA00023125"/>
    </source>
</evidence>
<sequence>MTISNLAVLPSSQTFSQKSRDFCRRDLIPLWPEALWKIEAGIVRTVTWSEEGNQISLGYWGVGDVIGQPLSRLDPFQVECLTPVTVSLIPPPQWSEELESILSHVKQAQELHSIVQTQSTDLRLLNFLNWLAKKFGNPTELGLLIDVRLTHLEIADVIGITRVSVTRMMQRLEQRGIILRPRRHCIILKSAL</sequence>
<dbReference type="Proteomes" id="UP001301728">
    <property type="component" value="Unassembled WGS sequence"/>
</dbReference>
<dbReference type="InterPro" id="IPR036390">
    <property type="entry name" value="WH_DNA-bd_sf"/>
</dbReference>
<dbReference type="InterPro" id="IPR036388">
    <property type="entry name" value="WH-like_DNA-bd_sf"/>
</dbReference>
<dbReference type="Gene3D" id="1.10.10.10">
    <property type="entry name" value="Winged helix-like DNA-binding domain superfamily/Winged helix DNA-binding domain"/>
    <property type="match status" value="1"/>
</dbReference>
<evidence type="ECO:0000256" key="1">
    <source>
        <dbReference type="ARBA" id="ARBA00023015"/>
    </source>
</evidence>
<reference evidence="5 6" key="1">
    <citation type="submission" date="2023-12" db="EMBL/GenBank/DDBJ databases">
        <title>Baltic Sea Cyanobacteria.</title>
        <authorList>
            <person name="Delbaje E."/>
            <person name="Fewer D.P."/>
            <person name="Shishido T.K."/>
        </authorList>
    </citation>
    <scope>NUCLEOTIDE SEQUENCE [LARGE SCALE GENOMIC DNA]</scope>
    <source>
        <strain evidence="5 6">CCNP 1315</strain>
    </source>
</reference>
<dbReference type="PRINTS" id="PR00034">
    <property type="entry name" value="HTHCRP"/>
</dbReference>
<dbReference type="EMBL" id="JAYGHT010000152">
    <property type="protein sequence ID" value="MEA5522236.1"/>
    <property type="molecule type" value="Genomic_DNA"/>
</dbReference>
<dbReference type="RefSeq" id="WP_323219573.1">
    <property type="nucleotide sequence ID" value="NZ_JAYGHT010000152.1"/>
</dbReference>
<dbReference type="InterPro" id="IPR018335">
    <property type="entry name" value="Tscrpt_reg_HTH_Crp-type_CS"/>
</dbReference>
<protein>
    <submittedName>
        <fullName evidence="5">Crp/Fnr family transcriptional regulator</fullName>
    </submittedName>
</protein>
<comment type="caution">
    <text evidence="5">The sequence shown here is derived from an EMBL/GenBank/DDBJ whole genome shotgun (WGS) entry which is preliminary data.</text>
</comment>
<dbReference type="InterPro" id="IPR012318">
    <property type="entry name" value="HTH_CRP"/>
</dbReference>
<evidence type="ECO:0000256" key="3">
    <source>
        <dbReference type="ARBA" id="ARBA00023163"/>
    </source>
</evidence>
<feature type="domain" description="HTH crp-type" evidence="4">
    <location>
        <begin position="118"/>
        <end position="191"/>
    </location>
</feature>